<organism evidence="1">
    <name type="scientific">Strongyloides ratti</name>
    <name type="common">Parasitic roundworm</name>
    <dbReference type="NCBI Taxonomy" id="34506"/>
    <lineage>
        <taxon>Eukaryota</taxon>
        <taxon>Metazoa</taxon>
        <taxon>Ecdysozoa</taxon>
        <taxon>Nematoda</taxon>
        <taxon>Chromadorea</taxon>
        <taxon>Rhabditida</taxon>
        <taxon>Tylenchina</taxon>
        <taxon>Panagrolaimomorpha</taxon>
        <taxon>Strongyloidoidea</taxon>
        <taxon>Strongyloididae</taxon>
        <taxon>Strongyloides</taxon>
    </lineage>
</organism>
<evidence type="ECO:0000313" key="3">
    <source>
        <dbReference type="WBParaSite" id="SRAE_X000218100.1"/>
    </source>
</evidence>
<protein>
    <submittedName>
        <fullName evidence="1 3">Uncharacterized protein</fullName>
    </submittedName>
</protein>
<evidence type="ECO:0000313" key="1">
    <source>
        <dbReference type="EMBL" id="CEF60443.1"/>
    </source>
</evidence>
<reference evidence="1" key="2">
    <citation type="submission" date="2014-09" db="EMBL/GenBank/DDBJ databases">
        <authorList>
            <person name="Aslett A.Martin."/>
        </authorList>
    </citation>
    <scope>NUCLEOTIDE SEQUENCE</scope>
    <source>
        <strain evidence="1">ED321 Heterogonic</strain>
    </source>
</reference>
<dbReference type="OrthoDB" id="5839780at2759"/>
<dbReference type="GeneID" id="36385253"/>
<evidence type="ECO:0000313" key="4">
    <source>
        <dbReference type="WormBase" id="SRAE_X000218100"/>
    </source>
</evidence>
<keyword evidence="2" id="KW-1185">Reference proteome</keyword>
<dbReference type="EMBL" id="LN609398">
    <property type="protein sequence ID" value="CEF60443.1"/>
    <property type="molecule type" value="Genomic_DNA"/>
</dbReference>
<reference evidence="3" key="3">
    <citation type="submission" date="2020-12" db="UniProtKB">
        <authorList>
            <consortium name="WormBaseParasite"/>
        </authorList>
    </citation>
    <scope>IDENTIFICATION</scope>
</reference>
<dbReference type="RefSeq" id="XP_024499652.1">
    <property type="nucleotide sequence ID" value="XM_024644862.1"/>
</dbReference>
<dbReference type="OMA" id="DYWYDRY"/>
<evidence type="ECO:0000313" key="2">
    <source>
        <dbReference type="Proteomes" id="UP000035682"/>
    </source>
</evidence>
<dbReference type="CTD" id="36385253"/>
<dbReference type="WormBase" id="SRAE_X000218100">
    <property type="protein sequence ID" value="SRP02238"/>
    <property type="gene ID" value="WBGene00267759"/>
</dbReference>
<name>A0A090MQJ1_STRRB</name>
<dbReference type="Proteomes" id="UP000035682">
    <property type="component" value="Unplaced"/>
</dbReference>
<sequence>MESTISNLTSDILRMGDYRIVPRSRSCVVLRSRSTVEPSTKVLLTRTSSIPDFTSHIRTSTKYRPNWPYWYTRDLSLYDDYWYDKYYYFSPLYRTSFFPRRYSYSDYIPNPYYWYPSYWTKYKGYWYDSDVPYFYRRWYSPSYNYYTWYRSYPHYTALRDATTSSFANGLELYRNGKMTYDCLSRYWLTPSYWDRRYRYWTDLTPISSYTSYYTPSYYQRRARELYLTY</sequence>
<dbReference type="AlphaFoldDB" id="A0A090MQJ1"/>
<dbReference type="WBParaSite" id="SRAE_X000218100.1">
    <property type="protein sequence ID" value="SRAE_X000218100.1"/>
    <property type="gene ID" value="WBGene00267759"/>
</dbReference>
<gene>
    <name evidence="1 3 4" type="ORF">SRAE_X000218100</name>
</gene>
<reference evidence="2" key="1">
    <citation type="submission" date="2014-09" db="EMBL/GenBank/DDBJ databases">
        <authorList>
            <person name="Martin A.A."/>
        </authorList>
    </citation>
    <scope>NUCLEOTIDE SEQUENCE</scope>
    <source>
        <strain evidence="2">ED321</strain>
    </source>
</reference>
<proteinExistence type="predicted"/>
<accession>A0A090MQJ1</accession>